<feature type="transmembrane region" description="Helical" evidence="1">
    <location>
        <begin position="40"/>
        <end position="63"/>
    </location>
</feature>
<proteinExistence type="predicted"/>
<feature type="transmembrane region" description="Helical" evidence="1">
    <location>
        <begin position="83"/>
        <end position="102"/>
    </location>
</feature>
<keyword evidence="1" id="KW-0812">Transmembrane</keyword>
<reference evidence="2" key="2">
    <citation type="submission" date="2020-03" db="EMBL/GenBank/DDBJ databases">
        <title>Flavobacteriaceae bacterium strain TP-CH-4, a member of the family Flavobacteriaceae isolated from a deep-sea seamount.</title>
        <authorList>
            <person name="Zhang D.-C."/>
        </authorList>
    </citation>
    <scope>NUCLEOTIDE SEQUENCE</scope>
    <source>
        <strain evidence="2">TP-CH-4</strain>
    </source>
</reference>
<comment type="caution">
    <text evidence="2">The sequence shown here is derived from an EMBL/GenBank/DDBJ whole genome shotgun (WGS) entry which is preliminary data.</text>
</comment>
<keyword evidence="1" id="KW-0472">Membrane</keyword>
<dbReference type="Proteomes" id="UP000707206">
    <property type="component" value="Unassembled WGS sequence"/>
</dbReference>
<reference evidence="2" key="1">
    <citation type="submission" date="2019-07" db="EMBL/GenBank/DDBJ databases">
        <authorList>
            <person name="De-Chao Zhang Q."/>
        </authorList>
    </citation>
    <scope>NUCLEOTIDE SEQUENCE</scope>
    <source>
        <strain evidence="2">TP-CH-4</strain>
    </source>
</reference>
<dbReference type="EMBL" id="VIKU02000002">
    <property type="protein sequence ID" value="NHF59388.1"/>
    <property type="molecule type" value="Genomic_DNA"/>
</dbReference>
<accession>A0A967EDJ1</accession>
<keyword evidence="3" id="KW-1185">Reference proteome</keyword>
<sequence>MTEEQLKKIMVKSTLETSDEFLDTLMSTIEKKQMVERIPLWWSFIPVVIASIILVLLATLLLFQLLQSDVRLFGSLVSIPKTPLFVMVTLIFLYYINAVIKLNENPIHSKKKAYGA</sequence>
<evidence type="ECO:0000256" key="1">
    <source>
        <dbReference type="SAM" id="Phobius"/>
    </source>
</evidence>
<organism evidence="2 3">
    <name type="scientific">Pelagihabitans pacificus</name>
    <dbReference type="NCBI Taxonomy" id="2696054"/>
    <lineage>
        <taxon>Bacteria</taxon>
        <taxon>Pseudomonadati</taxon>
        <taxon>Bacteroidota</taxon>
        <taxon>Flavobacteriia</taxon>
        <taxon>Flavobacteriales</taxon>
        <taxon>Flavobacteriaceae</taxon>
        <taxon>Pelagihabitans</taxon>
    </lineage>
</organism>
<dbReference type="AlphaFoldDB" id="A0A967EDJ1"/>
<keyword evidence="1" id="KW-1133">Transmembrane helix</keyword>
<dbReference type="RefSeq" id="WP_152573898.1">
    <property type="nucleotide sequence ID" value="NZ_VIKU02000002.1"/>
</dbReference>
<evidence type="ECO:0000313" key="3">
    <source>
        <dbReference type="Proteomes" id="UP000707206"/>
    </source>
</evidence>
<protein>
    <submittedName>
        <fullName evidence="2">Uncharacterized protein</fullName>
    </submittedName>
</protein>
<gene>
    <name evidence="2" type="ORF">FK220_008560</name>
</gene>
<evidence type="ECO:0000313" key="2">
    <source>
        <dbReference type="EMBL" id="NHF59388.1"/>
    </source>
</evidence>
<name>A0A967EDJ1_9FLAO</name>